<protein>
    <submittedName>
        <fullName evidence="3">Thymidine phosphorylase</fullName>
        <ecNumber evidence="3">2.4.2.4</ecNumber>
    </submittedName>
</protein>
<dbReference type="EC" id="2.4.2.4" evidence="3"/>
<reference evidence="4" key="1">
    <citation type="submission" date="2018-06" db="EMBL/GenBank/DDBJ databases">
        <authorList>
            <consortium name="Pathogen Informatics"/>
        </authorList>
    </citation>
    <scope>NUCLEOTIDE SEQUENCE [LARGE SCALE GENOMIC DNA]</scope>
    <source>
        <strain evidence="4">NCTC10115</strain>
    </source>
</reference>
<evidence type="ECO:0000256" key="1">
    <source>
        <dbReference type="ARBA" id="ARBA00022679"/>
    </source>
</evidence>
<dbReference type="Gene3D" id="3.90.1170.30">
    <property type="entry name" value="Pyrimidine nucleoside phosphorylase-like, C-terminal domain"/>
    <property type="match status" value="1"/>
</dbReference>
<dbReference type="GO" id="GO:0009032">
    <property type="term" value="F:thymidine phosphorylase activity"/>
    <property type="evidence" value="ECO:0007669"/>
    <property type="project" value="UniProtKB-EC"/>
</dbReference>
<name>A0A3B0PH55_MYCGL</name>
<keyword evidence="1 3" id="KW-0808">Transferase</keyword>
<proteinExistence type="predicted"/>
<dbReference type="SUPFAM" id="SSF54680">
    <property type="entry name" value="Pyrimidine nucleoside phosphorylase C-terminal domain"/>
    <property type="match status" value="1"/>
</dbReference>
<sequence length="64" mass="7235">MVSVGLGSGRMIKDQPIDFQAGIYLHKKNHDQVSLDEPIMSLYSSKPIDQVIIDKADKTIRYET</sequence>
<dbReference type="GO" id="GO:0006213">
    <property type="term" value="P:pyrimidine nucleoside metabolic process"/>
    <property type="evidence" value="ECO:0007669"/>
    <property type="project" value="InterPro"/>
</dbReference>
<accession>A0A3B0PH55</accession>
<dbReference type="SMART" id="SM00941">
    <property type="entry name" value="PYNP_C"/>
    <property type="match status" value="1"/>
</dbReference>
<feature type="domain" description="Pyrimidine nucleoside phosphorylase C-terminal" evidence="2">
    <location>
        <begin position="1"/>
        <end position="63"/>
    </location>
</feature>
<keyword evidence="3" id="KW-0328">Glycosyltransferase</keyword>
<dbReference type="AlphaFoldDB" id="A0A3B0PH55"/>
<dbReference type="Pfam" id="PF07831">
    <property type="entry name" value="PYNP_C"/>
    <property type="match status" value="1"/>
</dbReference>
<dbReference type="InterPro" id="IPR036566">
    <property type="entry name" value="PYNP-like_C_sf"/>
</dbReference>
<dbReference type="Proteomes" id="UP000260136">
    <property type="component" value="Chromosome"/>
</dbReference>
<evidence type="ECO:0000313" key="4">
    <source>
        <dbReference type="Proteomes" id="UP000260136"/>
    </source>
</evidence>
<organism evidence="3 4">
    <name type="scientific">Mycoplasmoides gallisepticum</name>
    <name type="common">Mycoplasma gallisepticum</name>
    <dbReference type="NCBI Taxonomy" id="2096"/>
    <lineage>
        <taxon>Bacteria</taxon>
        <taxon>Bacillati</taxon>
        <taxon>Mycoplasmatota</taxon>
        <taxon>Mycoplasmoidales</taxon>
        <taxon>Mycoplasmoidaceae</taxon>
        <taxon>Mycoplasmoides</taxon>
    </lineage>
</organism>
<dbReference type="EMBL" id="LS991952">
    <property type="protein sequence ID" value="SYV95180.1"/>
    <property type="molecule type" value="Genomic_DNA"/>
</dbReference>
<dbReference type="InterPro" id="IPR013102">
    <property type="entry name" value="PYNP_C"/>
</dbReference>
<gene>
    <name evidence="3" type="primary">deoA_1</name>
    <name evidence="3" type="ORF">NCTC10115_01280</name>
</gene>
<evidence type="ECO:0000259" key="2">
    <source>
        <dbReference type="SMART" id="SM00941"/>
    </source>
</evidence>
<evidence type="ECO:0000313" key="3">
    <source>
        <dbReference type="EMBL" id="SYV95180.1"/>
    </source>
</evidence>